<dbReference type="Proteomes" id="UP000024635">
    <property type="component" value="Unassembled WGS sequence"/>
</dbReference>
<name>A0A016UM84_9BILA</name>
<evidence type="ECO:0000313" key="2">
    <source>
        <dbReference type="Proteomes" id="UP000024635"/>
    </source>
</evidence>
<dbReference type="AlphaFoldDB" id="A0A016UM84"/>
<reference evidence="2" key="1">
    <citation type="journal article" date="2015" name="Nat. Genet.">
        <title>The genome and transcriptome of the zoonotic hookworm Ancylostoma ceylanicum identify infection-specific gene families.</title>
        <authorList>
            <person name="Schwarz E.M."/>
            <person name="Hu Y."/>
            <person name="Antoshechkin I."/>
            <person name="Miller M.M."/>
            <person name="Sternberg P.W."/>
            <person name="Aroian R.V."/>
        </authorList>
    </citation>
    <scope>NUCLEOTIDE SEQUENCE</scope>
    <source>
        <strain evidence="2">HY135</strain>
    </source>
</reference>
<dbReference type="EMBL" id="JARK01001369">
    <property type="protein sequence ID" value="EYC16504.1"/>
    <property type="molecule type" value="Genomic_DNA"/>
</dbReference>
<sequence length="169" mass="19631">MKWSALINPVTRDAPRTRLHLSSEEALDAYILLPIALAFLIGWTIGRKSESTADVPSEHHHVPDTSLKRIKSGRFLIFDPHHNAEKVKPLERAMKKYPNIQTIRHPSEDWGRLWPREFPWAVLGVIVQKKEDIDKGLKAYLWLLPPYLYYKELTLYHFISDVELAAVKL</sequence>
<proteinExistence type="predicted"/>
<gene>
    <name evidence="1" type="primary">Acey_s0033.g2695</name>
    <name evidence="1" type="ORF">Y032_0033g2695</name>
</gene>
<comment type="caution">
    <text evidence="1">The sequence shown here is derived from an EMBL/GenBank/DDBJ whole genome shotgun (WGS) entry which is preliminary data.</text>
</comment>
<accession>A0A016UM84</accession>
<dbReference type="OrthoDB" id="5876135at2759"/>
<organism evidence="1 2">
    <name type="scientific">Ancylostoma ceylanicum</name>
    <dbReference type="NCBI Taxonomy" id="53326"/>
    <lineage>
        <taxon>Eukaryota</taxon>
        <taxon>Metazoa</taxon>
        <taxon>Ecdysozoa</taxon>
        <taxon>Nematoda</taxon>
        <taxon>Chromadorea</taxon>
        <taxon>Rhabditida</taxon>
        <taxon>Rhabditina</taxon>
        <taxon>Rhabditomorpha</taxon>
        <taxon>Strongyloidea</taxon>
        <taxon>Ancylostomatidae</taxon>
        <taxon>Ancylostomatinae</taxon>
        <taxon>Ancylostoma</taxon>
    </lineage>
</organism>
<protein>
    <submittedName>
        <fullName evidence="1">Uncharacterized protein</fullName>
    </submittedName>
</protein>
<evidence type="ECO:0000313" key="1">
    <source>
        <dbReference type="EMBL" id="EYC16504.1"/>
    </source>
</evidence>
<keyword evidence="2" id="KW-1185">Reference proteome</keyword>